<feature type="compositionally biased region" description="Basic and acidic residues" evidence="1">
    <location>
        <begin position="23"/>
        <end position="37"/>
    </location>
</feature>
<reference evidence="2 3" key="1">
    <citation type="submission" date="2016-10" db="EMBL/GenBank/DDBJ databases">
        <title>Genome sequence of the ascomycete fungus Penicillium subrubescens.</title>
        <authorList>
            <person name="De Vries R.P."/>
            <person name="Peng M."/>
            <person name="Dilokpimol A."/>
            <person name="Hilden K."/>
            <person name="Makela M.R."/>
            <person name="Grigoriev I."/>
            <person name="Riley R."/>
            <person name="Granchi Z."/>
        </authorList>
    </citation>
    <scope>NUCLEOTIDE SEQUENCE [LARGE SCALE GENOMIC DNA]</scope>
    <source>
        <strain evidence="2 3">CBS 132785</strain>
    </source>
</reference>
<protein>
    <submittedName>
        <fullName evidence="2">Uncharacterized protein</fullName>
    </submittedName>
</protein>
<dbReference type="AlphaFoldDB" id="A0A1Q5TD30"/>
<dbReference type="Proteomes" id="UP000186955">
    <property type="component" value="Unassembled WGS sequence"/>
</dbReference>
<sequence>MDTSSIDPAEELPEIQPTSGYHPADEPIIHMEQHPQIDVDPPSGPAIVSKTNTSKYKD</sequence>
<keyword evidence="3" id="KW-1185">Reference proteome</keyword>
<accession>A0A1Q5TD30</accession>
<feature type="compositionally biased region" description="Polar residues" evidence="1">
    <location>
        <begin position="49"/>
        <end position="58"/>
    </location>
</feature>
<evidence type="ECO:0000313" key="3">
    <source>
        <dbReference type="Proteomes" id="UP000186955"/>
    </source>
</evidence>
<name>A0A1Q5TD30_9EURO</name>
<proteinExistence type="predicted"/>
<organism evidence="2 3">
    <name type="scientific">Penicillium subrubescens</name>
    <dbReference type="NCBI Taxonomy" id="1316194"/>
    <lineage>
        <taxon>Eukaryota</taxon>
        <taxon>Fungi</taxon>
        <taxon>Dikarya</taxon>
        <taxon>Ascomycota</taxon>
        <taxon>Pezizomycotina</taxon>
        <taxon>Eurotiomycetes</taxon>
        <taxon>Eurotiomycetidae</taxon>
        <taxon>Eurotiales</taxon>
        <taxon>Aspergillaceae</taxon>
        <taxon>Penicillium</taxon>
    </lineage>
</organism>
<evidence type="ECO:0000256" key="1">
    <source>
        <dbReference type="SAM" id="MobiDB-lite"/>
    </source>
</evidence>
<feature type="region of interest" description="Disordered" evidence="1">
    <location>
        <begin position="1"/>
        <end position="58"/>
    </location>
</feature>
<gene>
    <name evidence="2" type="ORF">PENSUB_9518</name>
</gene>
<dbReference type="EMBL" id="MNBE01000674">
    <property type="protein sequence ID" value="OKO98134.1"/>
    <property type="molecule type" value="Genomic_DNA"/>
</dbReference>
<evidence type="ECO:0000313" key="2">
    <source>
        <dbReference type="EMBL" id="OKO98134.1"/>
    </source>
</evidence>
<comment type="caution">
    <text evidence="2">The sequence shown here is derived from an EMBL/GenBank/DDBJ whole genome shotgun (WGS) entry which is preliminary data.</text>
</comment>